<dbReference type="RefSeq" id="WP_146649549.1">
    <property type="nucleotide sequence ID" value="NZ_CP012333.1"/>
</dbReference>
<dbReference type="Gene3D" id="3.30.70.100">
    <property type="match status" value="1"/>
</dbReference>
<evidence type="ECO:0000259" key="11">
    <source>
        <dbReference type="Pfam" id="PF21088"/>
    </source>
</evidence>
<comment type="subcellular location">
    <subcellularLocation>
        <location evidence="1">Cell membrane</location>
        <topology evidence="1">Multi-pass membrane protein</topology>
    </subcellularLocation>
</comment>
<evidence type="ECO:0000256" key="6">
    <source>
        <dbReference type="ARBA" id="ARBA00023136"/>
    </source>
</evidence>
<dbReference type="InterPro" id="IPR011066">
    <property type="entry name" value="MscS_channel_C_sf"/>
</dbReference>
<evidence type="ECO:0000256" key="1">
    <source>
        <dbReference type="ARBA" id="ARBA00004651"/>
    </source>
</evidence>
<comment type="similarity">
    <text evidence="2">Belongs to the MscS (TC 1.A.23) family.</text>
</comment>
<dbReference type="SUPFAM" id="SSF50182">
    <property type="entry name" value="Sm-like ribonucleoproteins"/>
    <property type="match status" value="1"/>
</dbReference>
<evidence type="ECO:0000256" key="3">
    <source>
        <dbReference type="ARBA" id="ARBA00022475"/>
    </source>
</evidence>
<protein>
    <submittedName>
        <fullName evidence="12">Potassium efflux system KefA protein / Small-conductance mechanosensitive channel</fullName>
    </submittedName>
</protein>
<evidence type="ECO:0000256" key="9">
    <source>
        <dbReference type="SAM" id="SignalP"/>
    </source>
</evidence>
<dbReference type="InterPro" id="IPR023408">
    <property type="entry name" value="MscS_beta-dom_sf"/>
</dbReference>
<dbReference type="PANTHER" id="PTHR30566:SF5">
    <property type="entry name" value="MECHANOSENSITIVE ION CHANNEL PROTEIN 1, MITOCHONDRIAL-RELATED"/>
    <property type="match status" value="1"/>
</dbReference>
<dbReference type="GO" id="GO:0008381">
    <property type="term" value="F:mechanosensitive monoatomic ion channel activity"/>
    <property type="evidence" value="ECO:0007669"/>
    <property type="project" value="UniProtKB-ARBA"/>
</dbReference>
<dbReference type="Pfam" id="PF21088">
    <property type="entry name" value="MS_channel_1st"/>
    <property type="match status" value="1"/>
</dbReference>
<dbReference type="InterPro" id="IPR006685">
    <property type="entry name" value="MscS_channel_2nd"/>
</dbReference>
<organism evidence="12 13">
    <name type="scientific">Labilithrix luteola</name>
    <dbReference type="NCBI Taxonomy" id="1391654"/>
    <lineage>
        <taxon>Bacteria</taxon>
        <taxon>Pseudomonadati</taxon>
        <taxon>Myxococcota</taxon>
        <taxon>Polyangia</taxon>
        <taxon>Polyangiales</taxon>
        <taxon>Labilitrichaceae</taxon>
        <taxon>Labilithrix</taxon>
    </lineage>
</organism>
<feature type="transmembrane region" description="Helical" evidence="8">
    <location>
        <begin position="279"/>
        <end position="297"/>
    </location>
</feature>
<dbReference type="SUPFAM" id="SSF82861">
    <property type="entry name" value="Mechanosensitive channel protein MscS (YggB), transmembrane region"/>
    <property type="match status" value="1"/>
</dbReference>
<reference evidence="12 13" key="1">
    <citation type="submission" date="2015-08" db="EMBL/GenBank/DDBJ databases">
        <authorList>
            <person name="Babu N.S."/>
            <person name="Beckwith C.J."/>
            <person name="Beseler K.G."/>
            <person name="Brison A."/>
            <person name="Carone J.V."/>
            <person name="Caskin T.P."/>
            <person name="Diamond M."/>
            <person name="Durham M.E."/>
            <person name="Foxe J.M."/>
            <person name="Go M."/>
            <person name="Henderson B.A."/>
            <person name="Jones I.B."/>
            <person name="McGettigan J.A."/>
            <person name="Micheletti S.J."/>
            <person name="Nasrallah M.E."/>
            <person name="Ortiz D."/>
            <person name="Piller C.R."/>
            <person name="Privatt S.R."/>
            <person name="Schneider S.L."/>
            <person name="Sharp S."/>
            <person name="Smith T.C."/>
            <person name="Stanton J.D."/>
            <person name="Ullery H.E."/>
            <person name="Wilson R.J."/>
            <person name="Serrano M.G."/>
            <person name="Buck G."/>
            <person name="Lee V."/>
            <person name="Wang Y."/>
            <person name="Carvalho R."/>
            <person name="Voegtly L."/>
            <person name="Shi R."/>
            <person name="Duckworth R."/>
            <person name="Johnson A."/>
            <person name="Loviza R."/>
            <person name="Walstead R."/>
            <person name="Shah Z."/>
            <person name="Kiflezghi M."/>
            <person name="Wade K."/>
            <person name="Ball S.L."/>
            <person name="Bradley K.W."/>
            <person name="Asai D.J."/>
            <person name="Bowman C.A."/>
            <person name="Russell D.A."/>
            <person name="Pope W.H."/>
            <person name="Jacobs-Sera D."/>
            <person name="Hendrix R.W."/>
            <person name="Hatfull G.F."/>
        </authorList>
    </citation>
    <scope>NUCLEOTIDE SEQUENCE [LARGE SCALE GENOMIC DNA]</scope>
    <source>
        <strain evidence="12 13">DSM 27648</strain>
    </source>
</reference>
<dbReference type="AlphaFoldDB" id="A0A0K1PYP0"/>
<keyword evidence="4 8" id="KW-0812">Transmembrane</keyword>
<evidence type="ECO:0000313" key="12">
    <source>
        <dbReference type="EMBL" id="AKU98617.1"/>
    </source>
</evidence>
<keyword evidence="5 8" id="KW-1133">Transmembrane helix</keyword>
<feature type="domain" description="Mechanosensitive ion channel MscS" evidence="10">
    <location>
        <begin position="364"/>
        <end position="425"/>
    </location>
</feature>
<keyword evidence="13" id="KW-1185">Reference proteome</keyword>
<dbReference type="SUPFAM" id="SSF82689">
    <property type="entry name" value="Mechanosensitive channel protein MscS (YggB), C-terminal domain"/>
    <property type="match status" value="1"/>
</dbReference>
<dbReference type="Pfam" id="PF00924">
    <property type="entry name" value="MS_channel_2nd"/>
    <property type="match status" value="1"/>
</dbReference>
<dbReference type="InterPro" id="IPR011014">
    <property type="entry name" value="MscS_channel_TM-2"/>
</dbReference>
<keyword evidence="3" id="KW-1003">Cell membrane</keyword>
<keyword evidence="9" id="KW-0732">Signal</keyword>
<dbReference type="OrthoDB" id="9784565at2"/>
<dbReference type="PATRIC" id="fig|1391654.3.peg.5354"/>
<feature type="domain" description="Mechanosensitive ion channel transmembrane helices 2/3" evidence="11">
    <location>
        <begin position="324"/>
        <end position="362"/>
    </location>
</feature>
<dbReference type="GO" id="GO:0005886">
    <property type="term" value="C:plasma membrane"/>
    <property type="evidence" value="ECO:0007669"/>
    <property type="project" value="UniProtKB-SubCell"/>
</dbReference>
<sequence>MVGALRSTLRFVFSLLLALALIAQSASAFAQATKPTTSAAPAAPAVAEEEAPDSPRTSMQSFLDLCDRGRYEEASRYLDLPRGAEKRGEELARKLHGVLSERLWIDVDQLSPLPRGKKDNNLPAGTEELGKIKDAKGHTVSIRIVRHEARTPEDEARWVFAQSTVQNVDALYASLKVRWLRDHLPAPLLEQGPWALYYWQWLALPLLTALCLAGGRLVTWLSGFFARRLLAKWPWSPNFLHRLRNPVTMGFGVALFWALLPYLGLTLKAEDFVGRALRALGYLAFFWALFRTVTVVGDELSKAQWAAYRPSVRSLTSVGVKLGKVFVAAIALMVAFSELGYPVTSIIAGLGIGGVALALAAQKTVENLFGSVSILADQPFVVGDTIRVDTVEGTVEGIGLRSTRLRTADRTRIILPNGKLADMRIESLGPRDRIRFATKLPISREANVVQLRAIVAEVRKRISEHTNVRTDDVFVQLASIGESSFDLDIAAMVETRDFSEFARVREDLILACIESVEKYGTRLATPVRAVLSAASRHESTDKPS</sequence>
<name>A0A0K1PYP0_9BACT</name>
<feature type="signal peptide" evidence="9">
    <location>
        <begin position="1"/>
        <end position="30"/>
    </location>
</feature>
<feature type="transmembrane region" description="Helical" evidence="8">
    <location>
        <begin position="247"/>
        <end position="267"/>
    </location>
</feature>
<feature type="region of interest" description="Disordered" evidence="7">
    <location>
        <begin position="34"/>
        <end position="59"/>
    </location>
</feature>
<accession>A0A0K1PYP0</accession>
<dbReference type="Gene3D" id="1.10.287.1260">
    <property type="match status" value="1"/>
</dbReference>
<evidence type="ECO:0000259" key="10">
    <source>
        <dbReference type="Pfam" id="PF00924"/>
    </source>
</evidence>
<evidence type="ECO:0000256" key="4">
    <source>
        <dbReference type="ARBA" id="ARBA00022692"/>
    </source>
</evidence>
<feature type="transmembrane region" description="Helical" evidence="8">
    <location>
        <begin position="343"/>
        <end position="361"/>
    </location>
</feature>
<dbReference type="Gene3D" id="2.30.30.60">
    <property type="match status" value="1"/>
</dbReference>
<feature type="compositionally biased region" description="Low complexity" evidence="7">
    <location>
        <begin position="34"/>
        <end position="46"/>
    </location>
</feature>
<evidence type="ECO:0000256" key="8">
    <source>
        <dbReference type="SAM" id="Phobius"/>
    </source>
</evidence>
<dbReference type="InterPro" id="IPR049142">
    <property type="entry name" value="MS_channel_1st"/>
</dbReference>
<evidence type="ECO:0000256" key="2">
    <source>
        <dbReference type="ARBA" id="ARBA00008017"/>
    </source>
</evidence>
<dbReference type="PANTHER" id="PTHR30566">
    <property type="entry name" value="YNAI-RELATED MECHANOSENSITIVE ION CHANNEL"/>
    <property type="match status" value="1"/>
</dbReference>
<feature type="transmembrane region" description="Helical" evidence="8">
    <location>
        <begin position="198"/>
        <end position="226"/>
    </location>
</feature>
<keyword evidence="6 8" id="KW-0472">Membrane</keyword>
<evidence type="ECO:0000313" key="13">
    <source>
        <dbReference type="Proteomes" id="UP000064967"/>
    </source>
</evidence>
<gene>
    <name evidence="12" type="ORF">AKJ09_05281</name>
</gene>
<dbReference type="Proteomes" id="UP000064967">
    <property type="component" value="Chromosome"/>
</dbReference>
<evidence type="ECO:0000256" key="5">
    <source>
        <dbReference type="ARBA" id="ARBA00022989"/>
    </source>
</evidence>
<feature type="transmembrane region" description="Helical" evidence="8">
    <location>
        <begin position="318"/>
        <end position="337"/>
    </location>
</feature>
<evidence type="ECO:0000256" key="7">
    <source>
        <dbReference type="SAM" id="MobiDB-lite"/>
    </source>
</evidence>
<dbReference type="EMBL" id="CP012333">
    <property type="protein sequence ID" value="AKU98617.1"/>
    <property type="molecule type" value="Genomic_DNA"/>
</dbReference>
<proteinExistence type="inferred from homology"/>
<feature type="chain" id="PRO_5005466597" evidence="9">
    <location>
        <begin position="31"/>
        <end position="544"/>
    </location>
</feature>
<dbReference type="STRING" id="1391654.AKJ09_05281"/>
<dbReference type="KEGG" id="llu:AKJ09_05281"/>
<dbReference type="InterPro" id="IPR010920">
    <property type="entry name" value="LSM_dom_sf"/>
</dbReference>